<dbReference type="InterPro" id="IPR042266">
    <property type="entry name" value="PPPDE_sf"/>
</dbReference>
<name>A0ABD3M135_9STRA</name>
<dbReference type="GO" id="GO:0006508">
    <property type="term" value="P:proteolysis"/>
    <property type="evidence" value="ECO:0007669"/>
    <property type="project" value="UniProtKB-KW"/>
</dbReference>
<dbReference type="InterPro" id="IPR008580">
    <property type="entry name" value="PPPDE_dom"/>
</dbReference>
<comment type="similarity">
    <text evidence="1">Belongs to the DeSI family.</text>
</comment>
<dbReference type="PROSITE" id="PS51858">
    <property type="entry name" value="PPPDE"/>
    <property type="match status" value="1"/>
</dbReference>
<feature type="region of interest" description="Disordered" evidence="4">
    <location>
        <begin position="28"/>
        <end position="78"/>
    </location>
</feature>
<dbReference type="PANTHER" id="PTHR12378:SF80">
    <property type="entry name" value="IP06716P-RELATED"/>
    <property type="match status" value="1"/>
</dbReference>
<evidence type="ECO:0000256" key="1">
    <source>
        <dbReference type="ARBA" id="ARBA00008140"/>
    </source>
</evidence>
<feature type="compositionally biased region" description="Basic and acidic residues" evidence="4">
    <location>
        <begin position="383"/>
        <end position="402"/>
    </location>
</feature>
<gene>
    <name evidence="6" type="ORF">ACHAWU_000390</name>
</gene>
<dbReference type="PANTHER" id="PTHR12378">
    <property type="entry name" value="DESUMOYLATING ISOPEPTIDASE"/>
    <property type="match status" value="1"/>
</dbReference>
<feature type="compositionally biased region" description="Polar residues" evidence="4">
    <location>
        <begin position="219"/>
        <end position="232"/>
    </location>
</feature>
<keyword evidence="3" id="KW-0378">Hydrolase</keyword>
<feature type="region of interest" description="Disordered" evidence="4">
    <location>
        <begin position="202"/>
        <end position="234"/>
    </location>
</feature>
<dbReference type="SMART" id="SM01179">
    <property type="entry name" value="DUF862"/>
    <property type="match status" value="1"/>
</dbReference>
<organism evidence="6 7">
    <name type="scientific">Discostella pseudostelligera</name>
    <dbReference type="NCBI Taxonomy" id="259834"/>
    <lineage>
        <taxon>Eukaryota</taxon>
        <taxon>Sar</taxon>
        <taxon>Stramenopiles</taxon>
        <taxon>Ochrophyta</taxon>
        <taxon>Bacillariophyta</taxon>
        <taxon>Coscinodiscophyceae</taxon>
        <taxon>Thalassiosirophycidae</taxon>
        <taxon>Stephanodiscales</taxon>
        <taxon>Stephanodiscaceae</taxon>
        <taxon>Discostella</taxon>
    </lineage>
</organism>
<feature type="region of interest" description="Disordered" evidence="4">
    <location>
        <begin position="258"/>
        <end position="320"/>
    </location>
</feature>
<feature type="compositionally biased region" description="Polar residues" evidence="4">
    <location>
        <begin position="62"/>
        <end position="71"/>
    </location>
</feature>
<evidence type="ECO:0000259" key="5">
    <source>
        <dbReference type="PROSITE" id="PS51858"/>
    </source>
</evidence>
<dbReference type="Proteomes" id="UP001530293">
    <property type="component" value="Unassembled WGS sequence"/>
</dbReference>
<dbReference type="EMBL" id="JALLBG020000254">
    <property type="protein sequence ID" value="KAL3757749.1"/>
    <property type="molecule type" value="Genomic_DNA"/>
</dbReference>
<accession>A0ABD3M135</accession>
<comment type="caution">
    <text evidence="6">The sequence shown here is derived from an EMBL/GenBank/DDBJ whole genome shotgun (WGS) entry which is preliminary data.</text>
</comment>
<evidence type="ECO:0000256" key="4">
    <source>
        <dbReference type="SAM" id="MobiDB-lite"/>
    </source>
</evidence>
<proteinExistence type="inferred from homology"/>
<dbReference type="Gene3D" id="3.90.1720.30">
    <property type="entry name" value="PPPDE domains"/>
    <property type="match status" value="2"/>
</dbReference>
<dbReference type="Pfam" id="PF05903">
    <property type="entry name" value="Peptidase_C97"/>
    <property type="match status" value="2"/>
</dbReference>
<feature type="region of interest" description="Disordered" evidence="4">
    <location>
        <begin position="343"/>
        <end position="432"/>
    </location>
</feature>
<evidence type="ECO:0000313" key="6">
    <source>
        <dbReference type="EMBL" id="KAL3757749.1"/>
    </source>
</evidence>
<feature type="compositionally biased region" description="Basic and acidic residues" evidence="4">
    <location>
        <begin position="282"/>
        <end position="297"/>
    </location>
</feature>
<evidence type="ECO:0000256" key="3">
    <source>
        <dbReference type="ARBA" id="ARBA00022801"/>
    </source>
</evidence>
<keyword evidence="7" id="KW-1185">Reference proteome</keyword>
<feature type="domain" description="PPPDE" evidence="5">
    <location>
        <begin position="492"/>
        <end position="708"/>
    </location>
</feature>
<feature type="compositionally biased region" description="Low complexity" evidence="4">
    <location>
        <begin position="418"/>
        <end position="432"/>
    </location>
</feature>
<feature type="compositionally biased region" description="Polar residues" evidence="4">
    <location>
        <begin position="299"/>
        <end position="311"/>
    </location>
</feature>
<protein>
    <recommendedName>
        <fullName evidence="5">PPPDE domain-containing protein</fullName>
    </recommendedName>
</protein>
<keyword evidence="2" id="KW-0645">Protease</keyword>
<reference evidence="6 7" key="1">
    <citation type="submission" date="2024-10" db="EMBL/GenBank/DDBJ databases">
        <title>Updated reference genomes for cyclostephanoid diatoms.</title>
        <authorList>
            <person name="Roberts W.R."/>
            <person name="Alverson A.J."/>
        </authorList>
    </citation>
    <scope>NUCLEOTIDE SEQUENCE [LARGE SCALE GENOMIC DNA]</scope>
    <source>
        <strain evidence="6 7">AJA232-27</strain>
    </source>
</reference>
<sequence length="784" mass="85518">MNATPTRIENCNCSEDKIESDLVELRAEDSAADDTGAVNYQPPSSETTKGAEPLEPTGDKAVNNTGASSATLLKGDGINTHTGDIEEASMTMTAHLDTGFQQTGLNHTLCMPQKARSCTEDSSLTTASSTSDAKAVAEEDNMSASLAMLDVSVDSVSRVESASAIRSDTCESGCTSTAPMISFRLLGDDLRGSVASADSVVSVNSDRHATESVDDNDNLSKSVISDGSTSPVQDVEAPTQIGHMMRIRVSPTAELEASSSLRKSAKSPLPLSPDSCFNASSRYDKTRLNERLKERLSKRNQSNGTGASPTMTADEDCITSKPVRDLARDRLLWESRLQAASRQKRPCVPRAKSSGSNKDIHTIYGKSSESGDIRFPDTVTFSDSDHDATNPQQDHYHNEATKIRSHSRKSFSEVGIPSSFSTSRSSRSKLSNNHHSLTHGIGILQPDGIVYDDALLSRLARHARYGRLRGEVLNAVPYDNEGAAGGGVRQYNHVRIHVYDLVTKDSLVEMPYFNCNFPLGTCFKVCNDGCHMIGTGAYHVGVEVNGIEYAFGANNIIGMCGIFTCAPKESPGYEYRQTIDFGQLHTTKRTWIRIPKKTTSVTRAESNEDGDKSILDDSTATSTSVDALSLSSMKTKKCVYSFCEIESFADGHAVIQSMAREYMGSDYDLLRKNCCTFALDVCIRLGVEKSDIPSWFYNAAQAGADAEDVITNVEKSVWGMLDCHGGMDPLDLECYNHGFEVIMDERKQKNKSDRILTVVESPAMRTPRVRRPLNDFNETASWTY</sequence>
<dbReference type="GO" id="GO:0008233">
    <property type="term" value="F:peptidase activity"/>
    <property type="evidence" value="ECO:0007669"/>
    <property type="project" value="UniProtKB-KW"/>
</dbReference>
<dbReference type="AlphaFoldDB" id="A0ABD3M135"/>
<evidence type="ECO:0000256" key="2">
    <source>
        <dbReference type="ARBA" id="ARBA00022670"/>
    </source>
</evidence>
<evidence type="ECO:0000313" key="7">
    <source>
        <dbReference type="Proteomes" id="UP001530293"/>
    </source>
</evidence>